<name>A0ABV3CAD7_9ACTN</name>
<dbReference type="Gene3D" id="3.10.50.30">
    <property type="entry name" value="Transcription elongation factor, GreA/GreB, C-terminal domain"/>
    <property type="match status" value="1"/>
</dbReference>
<keyword evidence="3" id="KW-1185">Reference proteome</keyword>
<organism evidence="2 3">
    <name type="scientific">Streptomyces narbonensis</name>
    <dbReference type="NCBI Taxonomy" id="67333"/>
    <lineage>
        <taxon>Bacteria</taxon>
        <taxon>Bacillati</taxon>
        <taxon>Actinomycetota</taxon>
        <taxon>Actinomycetes</taxon>
        <taxon>Kitasatosporales</taxon>
        <taxon>Streptomycetaceae</taxon>
        <taxon>Streptomyces</taxon>
    </lineage>
</organism>
<dbReference type="RefSeq" id="WP_358471038.1">
    <property type="nucleotide sequence ID" value="NZ_JBEZAE010000009.1"/>
</dbReference>
<feature type="domain" description="Transcription elongation factor GreA/GreB C-terminal" evidence="1">
    <location>
        <begin position="82"/>
        <end position="152"/>
    </location>
</feature>
<dbReference type="NCBIfam" id="NF004548">
    <property type="entry name" value="PRK05892.1"/>
    <property type="match status" value="1"/>
</dbReference>
<dbReference type="GO" id="GO:0003746">
    <property type="term" value="F:translation elongation factor activity"/>
    <property type="evidence" value="ECO:0007669"/>
    <property type="project" value="UniProtKB-KW"/>
</dbReference>
<evidence type="ECO:0000313" key="2">
    <source>
        <dbReference type="EMBL" id="MEU7071719.1"/>
    </source>
</evidence>
<evidence type="ECO:0000259" key="1">
    <source>
        <dbReference type="Pfam" id="PF01272"/>
    </source>
</evidence>
<dbReference type="SUPFAM" id="SSF54534">
    <property type="entry name" value="FKBP-like"/>
    <property type="match status" value="1"/>
</dbReference>
<keyword evidence="2" id="KW-0648">Protein biosynthesis</keyword>
<dbReference type="InterPro" id="IPR001437">
    <property type="entry name" value="Tscrpt_elong_fac_GreA/B_C"/>
</dbReference>
<dbReference type="PIRSF" id="PIRSF006092">
    <property type="entry name" value="GreA_GreB"/>
    <property type="match status" value="1"/>
</dbReference>
<proteinExistence type="predicted"/>
<dbReference type="PANTHER" id="PTHR30437:SF4">
    <property type="entry name" value="TRANSCRIPTION ELONGATION FACTOR GREA"/>
    <property type="match status" value="1"/>
</dbReference>
<dbReference type="InterPro" id="IPR023459">
    <property type="entry name" value="Tscrpt_elong_fac_GreA/B_fam"/>
</dbReference>
<dbReference type="Proteomes" id="UP001551329">
    <property type="component" value="Unassembled WGS sequence"/>
</dbReference>
<keyword evidence="2" id="KW-0251">Elongation factor</keyword>
<evidence type="ECO:0000313" key="3">
    <source>
        <dbReference type="Proteomes" id="UP001551329"/>
    </source>
</evidence>
<dbReference type="EMBL" id="JBEZAE010000009">
    <property type="protein sequence ID" value="MEU7071719.1"/>
    <property type="molecule type" value="Genomic_DNA"/>
</dbReference>
<reference evidence="2 3" key="1">
    <citation type="submission" date="2024-06" db="EMBL/GenBank/DDBJ databases">
        <title>The Natural Products Discovery Center: Release of the First 8490 Sequenced Strains for Exploring Actinobacteria Biosynthetic Diversity.</title>
        <authorList>
            <person name="Kalkreuter E."/>
            <person name="Kautsar S.A."/>
            <person name="Yang D."/>
            <person name="Bader C.D."/>
            <person name="Teijaro C.N."/>
            <person name="Fluegel L."/>
            <person name="Davis C.M."/>
            <person name="Simpson J.R."/>
            <person name="Lauterbach L."/>
            <person name="Steele A.D."/>
            <person name="Gui C."/>
            <person name="Meng S."/>
            <person name="Li G."/>
            <person name="Viehrig K."/>
            <person name="Ye F."/>
            <person name="Su P."/>
            <person name="Kiefer A.F."/>
            <person name="Nichols A."/>
            <person name="Cepeda A.J."/>
            <person name="Yan W."/>
            <person name="Fan B."/>
            <person name="Jiang Y."/>
            <person name="Adhikari A."/>
            <person name="Zheng C.-J."/>
            <person name="Schuster L."/>
            <person name="Cowan T.M."/>
            <person name="Smanski M.J."/>
            <person name="Chevrette M.G."/>
            <person name="De Carvalho L.P.S."/>
            <person name="Shen B."/>
        </authorList>
    </citation>
    <scope>NUCLEOTIDE SEQUENCE [LARGE SCALE GENOMIC DNA]</scope>
    <source>
        <strain evidence="2 3">NPDC045974</strain>
    </source>
</reference>
<sequence>MTGGPEPLDAVARAALERELADLRTERETVAVTLREGGGDQPGDRADQADELQRVTELQRLDARIAEIDGRLREGAVAGPPSTDEVGVGSSVTVRFADGTETSVQIGVVAEVLDATMVTADSPLGRALLGRRTGDTVTYDTPGGRTTAVVVSLGDGGGKGDPS</sequence>
<protein>
    <submittedName>
        <fullName evidence="2">GreA/GreB family elongation factor</fullName>
    </submittedName>
</protein>
<dbReference type="Pfam" id="PF01272">
    <property type="entry name" value="GreA_GreB"/>
    <property type="match status" value="1"/>
</dbReference>
<comment type="caution">
    <text evidence="2">The sequence shown here is derived from an EMBL/GenBank/DDBJ whole genome shotgun (WGS) entry which is preliminary data.</text>
</comment>
<accession>A0ABV3CAD7</accession>
<dbReference type="PANTHER" id="PTHR30437">
    <property type="entry name" value="TRANSCRIPTION ELONGATION FACTOR GREA"/>
    <property type="match status" value="1"/>
</dbReference>
<dbReference type="InterPro" id="IPR036953">
    <property type="entry name" value="GreA/GreB_C_sf"/>
</dbReference>
<gene>
    <name evidence="2" type="ORF">AB0A88_16450</name>
</gene>